<dbReference type="Pfam" id="PF11239">
    <property type="entry name" value="DUF3040"/>
    <property type="match status" value="1"/>
</dbReference>
<evidence type="ECO:0000256" key="1">
    <source>
        <dbReference type="SAM" id="MobiDB-lite"/>
    </source>
</evidence>
<name>A0ABP7K3G5_9MICO</name>
<keyword evidence="4" id="KW-1185">Reference proteome</keyword>
<feature type="region of interest" description="Disordered" evidence="1">
    <location>
        <begin position="90"/>
        <end position="131"/>
    </location>
</feature>
<comment type="caution">
    <text evidence="3">The sequence shown here is derived from an EMBL/GenBank/DDBJ whole genome shotgun (WGS) entry which is preliminary data.</text>
</comment>
<accession>A0ABP7K3G5</accession>
<dbReference type="Proteomes" id="UP001501803">
    <property type="component" value="Unassembled WGS sequence"/>
</dbReference>
<protein>
    <submittedName>
        <fullName evidence="3">DUF3040 domain-containing protein</fullName>
    </submittedName>
</protein>
<sequence length="131" mass="14247">MPLSEQEQRLLEEMERSLYHNDADFVATVGATRLRPSYRSIALGVLLVVAGIALLIAGVALHLLWLGIIGFVVMFGGVLLAITPGRTSRGFAPSASQGNGHGHGHASPQKSDQGFMDKMNDRWDRRQDGNH</sequence>
<keyword evidence="2" id="KW-1133">Transmembrane helix</keyword>
<proteinExistence type="predicted"/>
<evidence type="ECO:0000256" key="2">
    <source>
        <dbReference type="SAM" id="Phobius"/>
    </source>
</evidence>
<reference evidence="4" key="1">
    <citation type="journal article" date="2019" name="Int. J. Syst. Evol. Microbiol.">
        <title>The Global Catalogue of Microorganisms (GCM) 10K type strain sequencing project: providing services to taxonomists for standard genome sequencing and annotation.</title>
        <authorList>
            <consortium name="The Broad Institute Genomics Platform"/>
            <consortium name="The Broad Institute Genome Sequencing Center for Infectious Disease"/>
            <person name="Wu L."/>
            <person name="Ma J."/>
        </authorList>
    </citation>
    <scope>NUCLEOTIDE SEQUENCE [LARGE SCALE GENOMIC DNA]</scope>
    <source>
        <strain evidence="4">JCM 17021</strain>
    </source>
</reference>
<feature type="compositionally biased region" description="Basic and acidic residues" evidence="1">
    <location>
        <begin position="118"/>
        <end position="131"/>
    </location>
</feature>
<dbReference type="RefSeq" id="WP_345061930.1">
    <property type="nucleotide sequence ID" value="NZ_BAABCN010000002.1"/>
</dbReference>
<gene>
    <name evidence="3" type="ORF">GCM10022381_04970</name>
</gene>
<keyword evidence="2" id="KW-0812">Transmembrane</keyword>
<evidence type="ECO:0000313" key="4">
    <source>
        <dbReference type="Proteomes" id="UP001501803"/>
    </source>
</evidence>
<organism evidence="3 4">
    <name type="scientific">Leifsonia kafniensis</name>
    <dbReference type="NCBI Taxonomy" id="475957"/>
    <lineage>
        <taxon>Bacteria</taxon>
        <taxon>Bacillati</taxon>
        <taxon>Actinomycetota</taxon>
        <taxon>Actinomycetes</taxon>
        <taxon>Micrococcales</taxon>
        <taxon>Microbacteriaceae</taxon>
        <taxon>Leifsonia</taxon>
    </lineage>
</organism>
<evidence type="ECO:0000313" key="3">
    <source>
        <dbReference type="EMBL" id="GAA3864066.1"/>
    </source>
</evidence>
<dbReference type="InterPro" id="IPR021401">
    <property type="entry name" value="DUF3040"/>
</dbReference>
<feature type="transmembrane region" description="Helical" evidence="2">
    <location>
        <begin position="63"/>
        <end position="82"/>
    </location>
</feature>
<feature type="transmembrane region" description="Helical" evidence="2">
    <location>
        <begin position="40"/>
        <end position="57"/>
    </location>
</feature>
<dbReference type="EMBL" id="BAABCN010000002">
    <property type="protein sequence ID" value="GAA3864066.1"/>
    <property type="molecule type" value="Genomic_DNA"/>
</dbReference>
<keyword evidence="2" id="KW-0472">Membrane</keyword>